<evidence type="ECO:0000256" key="1">
    <source>
        <dbReference type="ARBA" id="ARBA00001298"/>
    </source>
</evidence>
<feature type="active site" description="Proton acceptor" evidence="5">
    <location>
        <position position="62"/>
    </location>
</feature>
<dbReference type="RefSeq" id="WP_121847137.1">
    <property type="nucleotide sequence ID" value="NZ_CP032050.1"/>
</dbReference>
<dbReference type="OrthoDB" id="9800680at2"/>
<dbReference type="InterPro" id="IPR011051">
    <property type="entry name" value="RmlC_Cupin_sf"/>
</dbReference>
<dbReference type="UniPathway" id="UPA00124"/>
<dbReference type="SUPFAM" id="SSF51182">
    <property type="entry name" value="RmlC-like cupins"/>
    <property type="match status" value="1"/>
</dbReference>
<accession>A0A3G2L1F8</accession>
<dbReference type="GO" id="GO:0008830">
    <property type="term" value="F:dTDP-4-dehydrorhamnose 3,5-epimerase activity"/>
    <property type="evidence" value="ECO:0007669"/>
    <property type="project" value="UniProtKB-UniRule"/>
</dbReference>
<dbReference type="EMBL" id="CP032050">
    <property type="protein sequence ID" value="AYN66084.1"/>
    <property type="molecule type" value="Genomic_DNA"/>
</dbReference>
<comment type="pathway">
    <text evidence="7">Carbohydrate biosynthesis; dTDP-L-rhamnose biosynthesis.</text>
</comment>
<dbReference type="KEGG" id="emar:D1013_01160"/>
<organism evidence="8 9">
    <name type="scientific">Euzebyella marina</name>
    <dbReference type="NCBI Taxonomy" id="1761453"/>
    <lineage>
        <taxon>Bacteria</taxon>
        <taxon>Pseudomonadati</taxon>
        <taxon>Bacteroidota</taxon>
        <taxon>Flavobacteriia</taxon>
        <taxon>Flavobacteriales</taxon>
        <taxon>Flavobacteriaceae</taxon>
        <taxon>Euzebyella</taxon>
    </lineage>
</organism>
<keyword evidence="9" id="KW-1185">Reference proteome</keyword>
<comment type="similarity">
    <text evidence="7">Belongs to the dTDP-4-dehydrorhamnose 3,5-epimerase family.</text>
</comment>
<gene>
    <name evidence="8" type="primary">rfbC</name>
    <name evidence="8" type="ORF">D1013_01160</name>
</gene>
<dbReference type="InterPro" id="IPR000888">
    <property type="entry name" value="RmlC-like"/>
</dbReference>
<evidence type="ECO:0000313" key="9">
    <source>
        <dbReference type="Proteomes" id="UP000276309"/>
    </source>
</evidence>
<proteinExistence type="inferred from homology"/>
<dbReference type="Gene3D" id="2.60.120.10">
    <property type="entry name" value="Jelly Rolls"/>
    <property type="match status" value="1"/>
</dbReference>
<feature type="active site" description="Proton donor" evidence="5">
    <location>
        <position position="132"/>
    </location>
</feature>
<protein>
    <recommendedName>
        <fullName evidence="4 7">dTDP-4-dehydrorhamnose 3,5-epimerase</fullName>
        <ecNumber evidence="3 7">5.1.3.13</ecNumber>
    </recommendedName>
    <alternativeName>
        <fullName evidence="7">Thymidine diphospho-4-keto-rhamnose 3,5-epimerase</fullName>
    </alternativeName>
</protein>
<dbReference type="Proteomes" id="UP000276309">
    <property type="component" value="Chromosome"/>
</dbReference>
<sequence length="181" mass="20971">MKMIETGLAGCFLVELIDFEDERGCFFESFHKKKFVEATGLDIDFVQDNVSISKKGVLRGLHYQKGDDSQAKLVQVIKGKVLDVILDLRKESETYGEYRKYLLSSTNKRQIFIPKGFAHGFVTLSEEAIFCYKCDSFYNSQSESGVRFDDSQLNIDWEYSHDDLIISEKDRQLPYLKDLFK</sequence>
<dbReference type="Pfam" id="PF00908">
    <property type="entry name" value="dTDP_sugar_isom"/>
    <property type="match status" value="1"/>
</dbReference>
<dbReference type="PANTHER" id="PTHR21047">
    <property type="entry name" value="DTDP-6-DEOXY-D-GLUCOSE-3,5 EPIMERASE"/>
    <property type="match status" value="1"/>
</dbReference>
<evidence type="ECO:0000256" key="4">
    <source>
        <dbReference type="ARBA" id="ARBA00019595"/>
    </source>
</evidence>
<name>A0A3G2L1F8_9FLAO</name>
<dbReference type="GO" id="GO:0005829">
    <property type="term" value="C:cytosol"/>
    <property type="evidence" value="ECO:0007669"/>
    <property type="project" value="TreeGrafter"/>
</dbReference>
<comment type="subunit">
    <text evidence="7">Homodimer.</text>
</comment>
<dbReference type="GO" id="GO:0000271">
    <property type="term" value="P:polysaccharide biosynthetic process"/>
    <property type="evidence" value="ECO:0007669"/>
    <property type="project" value="TreeGrafter"/>
</dbReference>
<dbReference type="NCBIfam" id="TIGR01221">
    <property type="entry name" value="rmlC"/>
    <property type="match status" value="1"/>
</dbReference>
<feature type="site" description="Participates in a stacking interaction with the thymidine ring of dTDP-4-oxo-6-deoxyglucose" evidence="6">
    <location>
        <position position="138"/>
    </location>
</feature>
<evidence type="ECO:0000256" key="5">
    <source>
        <dbReference type="PIRSR" id="PIRSR600888-1"/>
    </source>
</evidence>
<dbReference type="InterPro" id="IPR014710">
    <property type="entry name" value="RmlC-like_jellyroll"/>
</dbReference>
<evidence type="ECO:0000256" key="2">
    <source>
        <dbReference type="ARBA" id="ARBA00001997"/>
    </source>
</evidence>
<comment type="catalytic activity">
    <reaction evidence="1 7">
        <text>dTDP-4-dehydro-6-deoxy-alpha-D-glucose = dTDP-4-dehydro-beta-L-rhamnose</text>
        <dbReference type="Rhea" id="RHEA:16969"/>
        <dbReference type="ChEBI" id="CHEBI:57649"/>
        <dbReference type="ChEBI" id="CHEBI:62830"/>
        <dbReference type="EC" id="5.1.3.13"/>
    </reaction>
</comment>
<evidence type="ECO:0000256" key="3">
    <source>
        <dbReference type="ARBA" id="ARBA00012098"/>
    </source>
</evidence>
<evidence type="ECO:0000256" key="6">
    <source>
        <dbReference type="PIRSR" id="PIRSR600888-3"/>
    </source>
</evidence>
<evidence type="ECO:0000256" key="7">
    <source>
        <dbReference type="RuleBase" id="RU364069"/>
    </source>
</evidence>
<dbReference type="AlphaFoldDB" id="A0A3G2L1F8"/>
<dbReference type="PANTHER" id="PTHR21047:SF2">
    <property type="entry name" value="THYMIDINE DIPHOSPHO-4-KETO-RHAMNOSE 3,5-EPIMERASE"/>
    <property type="match status" value="1"/>
</dbReference>
<comment type="function">
    <text evidence="2 7">Catalyzes the epimerization of the C3' and C5'positions of dTDP-6-deoxy-D-xylo-4-hexulose, forming dTDP-6-deoxy-L-lyxo-4-hexulose.</text>
</comment>
<dbReference type="EC" id="5.1.3.13" evidence="3 7"/>
<reference evidence="8 9" key="1">
    <citation type="submission" date="2018-08" db="EMBL/GenBank/DDBJ databases">
        <title>The reduced genetic potential of extracellular carbohydrate catabolism in Euzebyella marina RN62, a Flavobacteriia bacterium isolated from the hadal water.</title>
        <authorList>
            <person name="Xue C."/>
        </authorList>
    </citation>
    <scope>NUCLEOTIDE SEQUENCE [LARGE SCALE GENOMIC DNA]</scope>
    <source>
        <strain evidence="8 9">RN62</strain>
    </source>
</reference>
<keyword evidence="7 8" id="KW-0413">Isomerase</keyword>
<evidence type="ECO:0000313" key="8">
    <source>
        <dbReference type="EMBL" id="AYN66084.1"/>
    </source>
</evidence>
<dbReference type="CDD" id="cd00438">
    <property type="entry name" value="cupin_RmlC"/>
    <property type="match status" value="1"/>
</dbReference>
<dbReference type="GO" id="GO:0019305">
    <property type="term" value="P:dTDP-rhamnose biosynthetic process"/>
    <property type="evidence" value="ECO:0007669"/>
    <property type="project" value="UniProtKB-UniRule"/>
</dbReference>